<dbReference type="Gene3D" id="3.40.50.300">
    <property type="entry name" value="P-loop containing nucleotide triphosphate hydrolases"/>
    <property type="match status" value="1"/>
</dbReference>
<dbReference type="SUPFAM" id="SSF52540">
    <property type="entry name" value="P-loop containing nucleoside triphosphate hydrolases"/>
    <property type="match status" value="1"/>
</dbReference>
<proteinExistence type="predicted"/>
<dbReference type="PANTHER" id="PTHR10513">
    <property type="entry name" value="DEOXYNUCLEOSIDE KINASE"/>
    <property type="match status" value="1"/>
</dbReference>
<dbReference type="InterPro" id="IPR050566">
    <property type="entry name" value="Deoxyribonucleoside_kinase"/>
</dbReference>
<name>A0A6C0KGX6_9ZZZZ</name>
<sequence>MSFPKIISIEGNIGAGKTTILKNLESYYSDNPNVVFLREPVDIWETITDKNGENILAKFYADPSKYSFSFQVMAFVTRLSMLRKVIDTNPDCELIICERSLEADRHIFAKMLYDDGLIDEINYKIYLHFYNEYHNDFILDGIIYIQTDPTICDERIKMRSRNGESGIQLDYLKKCRQYHEDWLMEIDNILIINANDNVKYDKEDNNDKGNKWIDMIIEYINDLIENENDSVVKYSDFESDDEFDWIGMLVKNIYKNIRSFTSSP</sequence>
<dbReference type="InterPro" id="IPR031314">
    <property type="entry name" value="DNK_dom"/>
</dbReference>
<reference evidence="2" key="1">
    <citation type="journal article" date="2020" name="Nature">
        <title>Giant virus diversity and host interactions through global metagenomics.</title>
        <authorList>
            <person name="Schulz F."/>
            <person name="Roux S."/>
            <person name="Paez-Espino D."/>
            <person name="Jungbluth S."/>
            <person name="Walsh D.A."/>
            <person name="Denef V.J."/>
            <person name="McMahon K.D."/>
            <person name="Konstantinidis K.T."/>
            <person name="Eloe-Fadrosh E.A."/>
            <person name="Kyrpides N.C."/>
            <person name="Woyke T."/>
        </authorList>
    </citation>
    <scope>NUCLEOTIDE SEQUENCE</scope>
    <source>
        <strain evidence="2">GVMAG-S-3300012000-53</strain>
    </source>
</reference>
<dbReference type="AlphaFoldDB" id="A0A6C0KGX6"/>
<feature type="domain" description="Deoxynucleoside kinase" evidence="1">
    <location>
        <begin position="7"/>
        <end position="212"/>
    </location>
</feature>
<dbReference type="GO" id="GO:0019136">
    <property type="term" value="F:deoxynucleoside kinase activity"/>
    <property type="evidence" value="ECO:0007669"/>
    <property type="project" value="InterPro"/>
</dbReference>
<dbReference type="PANTHER" id="PTHR10513:SF35">
    <property type="entry name" value="DEOXYADENOSINE KINASE"/>
    <property type="match status" value="1"/>
</dbReference>
<dbReference type="GO" id="GO:0005737">
    <property type="term" value="C:cytoplasm"/>
    <property type="evidence" value="ECO:0007669"/>
    <property type="project" value="TreeGrafter"/>
</dbReference>
<accession>A0A6C0KGX6</accession>
<dbReference type="InterPro" id="IPR002624">
    <property type="entry name" value="DCK/DGK"/>
</dbReference>
<dbReference type="PIRSF" id="PIRSF000705">
    <property type="entry name" value="DNK"/>
    <property type="match status" value="1"/>
</dbReference>
<dbReference type="EMBL" id="MN740886">
    <property type="protein sequence ID" value="QHU16583.1"/>
    <property type="molecule type" value="Genomic_DNA"/>
</dbReference>
<dbReference type="Pfam" id="PF01712">
    <property type="entry name" value="dNK"/>
    <property type="match status" value="1"/>
</dbReference>
<protein>
    <recommendedName>
        <fullName evidence="1">Deoxynucleoside kinase domain-containing protein</fullName>
    </recommendedName>
</protein>
<evidence type="ECO:0000259" key="1">
    <source>
        <dbReference type="Pfam" id="PF01712"/>
    </source>
</evidence>
<dbReference type="CDD" id="cd01673">
    <property type="entry name" value="dNK"/>
    <property type="match status" value="1"/>
</dbReference>
<dbReference type="GO" id="GO:0005524">
    <property type="term" value="F:ATP binding"/>
    <property type="evidence" value="ECO:0007669"/>
    <property type="project" value="InterPro"/>
</dbReference>
<evidence type="ECO:0000313" key="2">
    <source>
        <dbReference type="EMBL" id="QHU16583.1"/>
    </source>
</evidence>
<dbReference type="InterPro" id="IPR027417">
    <property type="entry name" value="P-loop_NTPase"/>
</dbReference>
<organism evidence="2">
    <name type="scientific">viral metagenome</name>
    <dbReference type="NCBI Taxonomy" id="1070528"/>
    <lineage>
        <taxon>unclassified sequences</taxon>
        <taxon>metagenomes</taxon>
        <taxon>organismal metagenomes</taxon>
    </lineage>
</organism>